<dbReference type="SMART" id="SM01134">
    <property type="entry name" value="DeoRC"/>
    <property type="match status" value="1"/>
</dbReference>
<dbReference type="EMBL" id="JAPYYP010000009">
    <property type="protein sequence ID" value="MDA5108575.1"/>
    <property type="molecule type" value="Genomic_DNA"/>
</dbReference>
<dbReference type="InterPro" id="IPR037171">
    <property type="entry name" value="NagB/RpiA_transferase-like"/>
</dbReference>
<dbReference type="InterPro" id="IPR018356">
    <property type="entry name" value="Tscrpt_reg_HTH_DeoR_CS"/>
</dbReference>
<evidence type="ECO:0000313" key="6">
    <source>
        <dbReference type="Proteomes" id="UP001151071"/>
    </source>
</evidence>
<dbReference type="SMART" id="SM00420">
    <property type="entry name" value="HTH_DEOR"/>
    <property type="match status" value="1"/>
</dbReference>
<keyword evidence="6" id="KW-1185">Reference proteome</keyword>
<dbReference type="InterPro" id="IPR014036">
    <property type="entry name" value="DeoR-like_C"/>
</dbReference>
<dbReference type="SUPFAM" id="SSF46785">
    <property type="entry name" value="Winged helix' DNA-binding domain"/>
    <property type="match status" value="1"/>
</dbReference>
<evidence type="ECO:0000259" key="4">
    <source>
        <dbReference type="PROSITE" id="PS51000"/>
    </source>
</evidence>
<dbReference type="InterPro" id="IPR036390">
    <property type="entry name" value="WH_DNA-bd_sf"/>
</dbReference>
<gene>
    <name evidence="5" type="ORF">O3V59_09395</name>
</gene>
<organism evidence="5 6">
    <name type="scientific">Brevibacillus thermoruber</name>
    <dbReference type="NCBI Taxonomy" id="33942"/>
    <lineage>
        <taxon>Bacteria</taxon>
        <taxon>Bacillati</taxon>
        <taxon>Bacillota</taxon>
        <taxon>Bacilli</taxon>
        <taxon>Bacillales</taxon>
        <taxon>Paenibacillaceae</taxon>
        <taxon>Brevibacillus</taxon>
    </lineage>
</organism>
<keyword evidence="3" id="KW-0804">Transcription</keyword>
<name>A0A9X3Z3H0_9BACL</name>
<dbReference type="InterPro" id="IPR050313">
    <property type="entry name" value="Carb_Metab_HTH_regulators"/>
</dbReference>
<keyword evidence="1" id="KW-0805">Transcription regulation</keyword>
<evidence type="ECO:0000256" key="1">
    <source>
        <dbReference type="ARBA" id="ARBA00023015"/>
    </source>
</evidence>
<dbReference type="PROSITE" id="PS00894">
    <property type="entry name" value="HTH_DEOR_1"/>
    <property type="match status" value="1"/>
</dbReference>
<dbReference type="Gene3D" id="1.10.10.10">
    <property type="entry name" value="Winged helix-like DNA-binding domain superfamily/Winged helix DNA-binding domain"/>
    <property type="match status" value="1"/>
</dbReference>
<feature type="domain" description="HTH deoR-type" evidence="4">
    <location>
        <begin position="3"/>
        <end position="58"/>
    </location>
</feature>
<dbReference type="GO" id="GO:0003677">
    <property type="term" value="F:DNA binding"/>
    <property type="evidence" value="ECO:0007669"/>
    <property type="project" value="UniProtKB-KW"/>
</dbReference>
<proteinExistence type="predicted"/>
<dbReference type="GO" id="GO:0003700">
    <property type="term" value="F:DNA-binding transcription factor activity"/>
    <property type="evidence" value="ECO:0007669"/>
    <property type="project" value="InterPro"/>
</dbReference>
<protein>
    <submittedName>
        <fullName evidence="5">DeoR/GlpR family DNA-binding transcription regulator</fullName>
    </submittedName>
</protein>
<accession>A0A9X3Z3H0</accession>
<reference evidence="5" key="1">
    <citation type="submission" date="2022-12" db="EMBL/GenBank/DDBJ databases">
        <title>Draft genome sequence of the thermophilic strain Brevibacillus thermoruber HT42, isolated from Los Humeros, Puebla, Mexico, with biotechnological potential.</title>
        <authorList>
            <person name="Lara Sanchez J."/>
            <person name="Solis Palacios R."/>
            <person name="Bustos Baena A.S."/>
            <person name="Ruz Baez A.E."/>
            <person name="Espinosa Luna G."/>
            <person name="Oliart Ros R.M."/>
        </authorList>
    </citation>
    <scope>NUCLEOTIDE SEQUENCE</scope>
    <source>
        <strain evidence="5">HT42</strain>
    </source>
</reference>
<dbReference type="Pfam" id="PF00455">
    <property type="entry name" value="DeoRC"/>
    <property type="match status" value="1"/>
</dbReference>
<dbReference type="PANTHER" id="PTHR30363">
    <property type="entry name" value="HTH-TYPE TRANSCRIPTIONAL REGULATOR SRLR-RELATED"/>
    <property type="match status" value="1"/>
</dbReference>
<dbReference type="RefSeq" id="WP_271140013.1">
    <property type="nucleotide sequence ID" value="NZ_JAPYYP010000009.1"/>
</dbReference>
<dbReference type="InterPro" id="IPR036388">
    <property type="entry name" value="WH-like_DNA-bd_sf"/>
</dbReference>
<dbReference type="Gene3D" id="3.40.50.1360">
    <property type="match status" value="1"/>
</dbReference>
<comment type="caution">
    <text evidence="5">The sequence shown here is derived from an EMBL/GenBank/DDBJ whole genome shotgun (WGS) entry which is preliminary data.</text>
</comment>
<sequence>MLQEERQQLILDMLKENQAVRIAELCKQLRVTRETIRRDLYELEERGLLKKVHGGAILNKTNEEPPYAMRSGLNLAEKEVIARTAASFVEDGDALYIDLGTTTQLFAKYLRGKKNITVITNALLVALELAQHTDAKVILSGGELRSGDLSLSGPVARKSLEPFCVDKAFIGVGGLTLEKGFTDYHVSEAEVRQLMLKNAKETYALVDHSKINVTAFVKVAELTDIDVVITDEKTPQPLVRQLEERGLQVVVAELISKG</sequence>
<evidence type="ECO:0000313" key="5">
    <source>
        <dbReference type="EMBL" id="MDA5108575.1"/>
    </source>
</evidence>
<dbReference type="AlphaFoldDB" id="A0A9X3Z3H0"/>
<dbReference type="PANTHER" id="PTHR30363:SF44">
    <property type="entry name" value="AGA OPERON TRANSCRIPTIONAL REPRESSOR-RELATED"/>
    <property type="match status" value="1"/>
</dbReference>
<dbReference type="PRINTS" id="PR00037">
    <property type="entry name" value="HTHLACR"/>
</dbReference>
<dbReference type="InterPro" id="IPR001034">
    <property type="entry name" value="DeoR_HTH"/>
</dbReference>
<evidence type="ECO:0000256" key="2">
    <source>
        <dbReference type="ARBA" id="ARBA00023125"/>
    </source>
</evidence>
<evidence type="ECO:0000256" key="3">
    <source>
        <dbReference type="ARBA" id="ARBA00023163"/>
    </source>
</evidence>
<dbReference type="SUPFAM" id="SSF100950">
    <property type="entry name" value="NagB/RpiA/CoA transferase-like"/>
    <property type="match status" value="1"/>
</dbReference>
<dbReference type="Proteomes" id="UP001151071">
    <property type="component" value="Unassembled WGS sequence"/>
</dbReference>
<keyword evidence="2 5" id="KW-0238">DNA-binding</keyword>
<dbReference type="PROSITE" id="PS51000">
    <property type="entry name" value="HTH_DEOR_2"/>
    <property type="match status" value="1"/>
</dbReference>
<dbReference type="Pfam" id="PF08220">
    <property type="entry name" value="HTH_DeoR"/>
    <property type="match status" value="1"/>
</dbReference>